<reference evidence="2" key="1">
    <citation type="submission" date="2018-01" db="EMBL/GenBank/DDBJ databases">
        <title>An insight into the sialome of Amazonian anophelines.</title>
        <authorList>
            <person name="Ribeiro J.M."/>
            <person name="Scarpassa V."/>
            <person name="Calvo E."/>
        </authorList>
    </citation>
    <scope>NUCLEOTIDE SEQUENCE</scope>
</reference>
<feature type="signal peptide" evidence="1">
    <location>
        <begin position="1"/>
        <end position="18"/>
    </location>
</feature>
<dbReference type="EMBL" id="GGFL01012664">
    <property type="protein sequence ID" value="MBW76842.1"/>
    <property type="molecule type" value="Transcribed_RNA"/>
</dbReference>
<feature type="chain" id="PRO_5014610833" evidence="1">
    <location>
        <begin position="19"/>
        <end position="101"/>
    </location>
</feature>
<protein>
    <submittedName>
        <fullName evidence="2">Putative secreted protein</fullName>
    </submittedName>
</protein>
<dbReference type="AlphaFoldDB" id="A0A2M4DGZ1"/>
<proteinExistence type="predicted"/>
<organism evidence="2">
    <name type="scientific">Anopheles darlingi</name>
    <name type="common">Mosquito</name>
    <dbReference type="NCBI Taxonomy" id="43151"/>
    <lineage>
        <taxon>Eukaryota</taxon>
        <taxon>Metazoa</taxon>
        <taxon>Ecdysozoa</taxon>
        <taxon>Arthropoda</taxon>
        <taxon>Hexapoda</taxon>
        <taxon>Insecta</taxon>
        <taxon>Pterygota</taxon>
        <taxon>Neoptera</taxon>
        <taxon>Endopterygota</taxon>
        <taxon>Diptera</taxon>
        <taxon>Nematocera</taxon>
        <taxon>Culicoidea</taxon>
        <taxon>Culicidae</taxon>
        <taxon>Anophelinae</taxon>
        <taxon>Anopheles</taxon>
    </lineage>
</organism>
<accession>A0A2M4DGZ1</accession>
<evidence type="ECO:0000313" key="2">
    <source>
        <dbReference type="EMBL" id="MBW76842.1"/>
    </source>
</evidence>
<evidence type="ECO:0000256" key="1">
    <source>
        <dbReference type="SAM" id="SignalP"/>
    </source>
</evidence>
<name>A0A2M4DGZ1_ANODA</name>
<keyword evidence="1" id="KW-0732">Signal</keyword>
<sequence length="101" mass="12304">MLLLLLLLSVSLRQQQSALFHHLANQPAALHYGFHRSDRLAGERRGWWLCRNSAKCGKVEWQQRRRRQFIVPFREMRLATLRRRPANKRKFRNTLRDLRYH</sequence>